<accession>B0D178</accession>
<dbReference type="KEGG" id="lbc:LACBIDRAFT_313945"/>
<dbReference type="CDD" id="cd06257">
    <property type="entry name" value="DnaJ"/>
    <property type="match status" value="1"/>
</dbReference>
<dbReference type="AlphaFoldDB" id="B0D178"/>
<proteinExistence type="predicted"/>
<dbReference type="Gene3D" id="1.10.287.110">
    <property type="entry name" value="DnaJ domain"/>
    <property type="match status" value="1"/>
</dbReference>
<dbReference type="SUPFAM" id="SSF46565">
    <property type="entry name" value="Chaperone J-domain"/>
    <property type="match status" value="1"/>
</dbReference>
<gene>
    <name evidence="3" type="ORF">LACBIDRAFT_313945</name>
</gene>
<dbReference type="GeneID" id="6073097"/>
<dbReference type="PRINTS" id="PR00625">
    <property type="entry name" value="JDOMAIN"/>
</dbReference>
<dbReference type="PROSITE" id="PS50076">
    <property type="entry name" value="DNAJ_2"/>
    <property type="match status" value="1"/>
</dbReference>
<sequence>MLSLPTRLSSVRGCVHRAAVCRRPAQRANSTTASASTSSSQQPDCQFPYPTNRNPTPYQIFHLPRGASESDIKARYFDLVRLYHPDKPGLSVSPEVAHAQFQAITAAYDVLRDKTPSGSALSPSGAKAADSTYRSTAAWRATRQRRQELYNSGAADESWKDKIIILGVVGTILIVVYETTTTRREAMAEAVARSRNYGVHREYQQPQVDERLAEPTSHQEAKLKS</sequence>
<evidence type="ECO:0000313" key="4">
    <source>
        <dbReference type="Proteomes" id="UP000001194"/>
    </source>
</evidence>
<dbReference type="EMBL" id="DS547095">
    <property type="protein sequence ID" value="EDR11952.1"/>
    <property type="molecule type" value="Genomic_DNA"/>
</dbReference>
<dbReference type="Pfam" id="PF00226">
    <property type="entry name" value="DnaJ"/>
    <property type="match status" value="1"/>
</dbReference>
<evidence type="ECO:0000313" key="3">
    <source>
        <dbReference type="EMBL" id="EDR11952.1"/>
    </source>
</evidence>
<dbReference type="Proteomes" id="UP000001194">
    <property type="component" value="Unassembled WGS sequence"/>
</dbReference>
<dbReference type="InterPro" id="IPR036869">
    <property type="entry name" value="J_dom_sf"/>
</dbReference>
<keyword evidence="4" id="KW-1185">Reference proteome</keyword>
<feature type="compositionally biased region" description="Low complexity" evidence="1">
    <location>
        <begin position="30"/>
        <end position="40"/>
    </location>
</feature>
<reference evidence="3 4" key="1">
    <citation type="journal article" date="2008" name="Nature">
        <title>The genome of Laccaria bicolor provides insights into mycorrhizal symbiosis.</title>
        <authorList>
            <person name="Martin F."/>
            <person name="Aerts A."/>
            <person name="Ahren D."/>
            <person name="Brun A."/>
            <person name="Danchin E.G.J."/>
            <person name="Duchaussoy F."/>
            <person name="Gibon J."/>
            <person name="Kohler A."/>
            <person name="Lindquist E."/>
            <person name="Pereda V."/>
            <person name="Salamov A."/>
            <person name="Shapiro H.J."/>
            <person name="Wuyts J."/>
            <person name="Blaudez D."/>
            <person name="Buee M."/>
            <person name="Brokstein P."/>
            <person name="Canbaeck B."/>
            <person name="Cohen D."/>
            <person name="Courty P.E."/>
            <person name="Coutinho P.M."/>
            <person name="Delaruelle C."/>
            <person name="Detter J.C."/>
            <person name="Deveau A."/>
            <person name="DiFazio S."/>
            <person name="Duplessis S."/>
            <person name="Fraissinet-Tachet L."/>
            <person name="Lucic E."/>
            <person name="Frey-Klett P."/>
            <person name="Fourrey C."/>
            <person name="Feussner I."/>
            <person name="Gay G."/>
            <person name="Grimwood J."/>
            <person name="Hoegger P.J."/>
            <person name="Jain P."/>
            <person name="Kilaru S."/>
            <person name="Labbe J."/>
            <person name="Lin Y.C."/>
            <person name="Legue V."/>
            <person name="Le Tacon F."/>
            <person name="Marmeisse R."/>
            <person name="Melayah D."/>
            <person name="Montanini B."/>
            <person name="Muratet M."/>
            <person name="Nehls U."/>
            <person name="Niculita-Hirzel H."/>
            <person name="Oudot-Le Secq M.P."/>
            <person name="Peter M."/>
            <person name="Quesneville H."/>
            <person name="Rajashekar B."/>
            <person name="Reich M."/>
            <person name="Rouhier N."/>
            <person name="Schmutz J."/>
            <person name="Yin T."/>
            <person name="Chalot M."/>
            <person name="Henrissat B."/>
            <person name="Kuees U."/>
            <person name="Lucas S."/>
            <person name="Van de Peer Y."/>
            <person name="Podila G.K."/>
            <person name="Polle A."/>
            <person name="Pukkila P.J."/>
            <person name="Richardson P.M."/>
            <person name="Rouze P."/>
            <person name="Sanders I.R."/>
            <person name="Stajich J.E."/>
            <person name="Tunlid A."/>
            <person name="Tuskan G."/>
            <person name="Grigoriev I.V."/>
        </authorList>
    </citation>
    <scope>NUCLEOTIDE SEQUENCE [LARGE SCALE GENOMIC DNA]</scope>
    <source>
        <strain evidence="4">S238N-H82 / ATCC MYA-4686</strain>
    </source>
</reference>
<dbReference type="HOGENOM" id="CLU_091449_2_0_1"/>
<protein>
    <submittedName>
        <fullName evidence="3">Predicted protein</fullName>
    </submittedName>
</protein>
<dbReference type="InterPro" id="IPR050817">
    <property type="entry name" value="DjlA_DnaK_co-chaperone"/>
</dbReference>
<dbReference type="InterPro" id="IPR001623">
    <property type="entry name" value="DnaJ_domain"/>
</dbReference>
<dbReference type="OrthoDB" id="445556at2759"/>
<name>B0D178_LACBS</name>
<feature type="region of interest" description="Disordered" evidence="1">
    <location>
        <begin position="200"/>
        <end position="225"/>
    </location>
</feature>
<evidence type="ECO:0000259" key="2">
    <source>
        <dbReference type="PROSITE" id="PS50076"/>
    </source>
</evidence>
<organism evidence="4">
    <name type="scientific">Laccaria bicolor (strain S238N-H82 / ATCC MYA-4686)</name>
    <name type="common">Bicoloured deceiver</name>
    <name type="synonym">Laccaria laccata var. bicolor</name>
    <dbReference type="NCBI Taxonomy" id="486041"/>
    <lineage>
        <taxon>Eukaryota</taxon>
        <taxon>Fungi</taxon>
        <taxon>Dikarya</taxon>
        <taxon>Basidiomycota</taxon>
        <taxon>Agaricomycotina</taxon>
        <taxon>Agaricomycetes</taxon>
        <taxon>Agaricomycetidae</taxon>
        <taxon>Agaricales</taxon>
        <taxon>Agaricineae</taxon>
        <taxon>Hydnangiaceae</taxon>
        <taxon>Laccaria</taxon>
    </lineage>
</organism>
<dbReference type="SMART" id="SM00271">
    <property type="entry name" value="DnaJ"/>
    <property type="match status" value="1"/>
</dbReference>
<feature type="domain" description="J" evidence="2">
    <location>
        <begin position="56"/>
        <end position="116"/>
    </location>
</feature>
<dbReference type="RefSeq" id="XP_001877849.1">
    <property type="nucleotide sequence ID" value="XM_001877814.1"/>
</dbReference>
<feature type="region of interest" description="Disordered" evidence="1">
    <location>
        <begin position="25"/>
        <end position="47"/>
    </location>
</feature>
<dbReference type="PANTHER" id="PTHR24074">
    <property type="entry name" value="CO-CHAPERONE PROTEIN DJLA"/>
    <property type="match status" value="1"/>
</dbReference>
<evidence type="ECO:0000256" key="1">
    <source>
        <dbReference type="SAM" id="MobiDB-lite"/>
    </source>
</evidence>
<dbReference type="STRING" id="486041.B0D178"/>
<dbReference type="InParanoid" id="B0D178"/>